<organism evidence="1 2">
    <name type="scientific">Nannocystis pusilla</name>
    <dbReference type="NCBI Taxonomy" id="889268"/>
    <lineage>
        <taxon>Bacteria</taxon>
        <taxon>Pseudomonadati</taxon>
        <taxon>Myxococcota</taxon>
        <taxon>Polyangia</taxon>
        <taxon>Nannocystales</taxon>
        <taxon>Nannocystaceae</taxon>
        <taxon>Nannocystis</taxon>
    </lineage>
</organism>
<sequence length="172" mass="20325">MAIPEMGERRDPLWALFEDKNNIPLEDYSRLDESHVWSLIQRWRHAPDNTLRDLCDRLKRRRFFKTIDLLTADYARCDELRDQAKALVQQKHADLDVEFYVRVDEPSREGYKPYRWGPSGERGDDSIMLISKQGKLRPVEQEAQGFLNLLDANFTVRRLIVPETVREDLPVL</sequence>
<proteinExistence type="predicted"/>
<protein>
    <submittedName>
        <fullName evidence="1">Uncharacterized protein</fullName>
    </submittedName>
</protein>
<dbReference type="SUPFAM" id="SSF109604">
    <property type="entry name" value="HD-domain/PDEase-like"/>
    <property type="match status" value="1"/>
</dbReference>
<accession>A0A9X3J0P1</accession>
<gene>
    <name evidence="1" type="ORF">OV079_35500</name>
</gene>
<dbReference type="Proteomes" id="UP001150924">
    <property type="component" value="Unassembled WGS sequence"/>
</dbReference>
<evidence type="ECO:0000313" key="1">
    <source>
        <dbReference type="EMBL" id="MCY1010781.1"/>
    </source>
</evidence>
<name>A0A9X3J0P1_9BACT</name>
<reference evidence="1" key="1">
    <citation type="submission" date="2022-11" db="EMBL/GenBank/DDBJ databases">
        <title>Minimal conservation of predation-associated metabolite biosynthetic gene clusters underscores biosynthetic potential of Myxococcota including descriptions for ten novel species: Archangium lansinium sp. nov., Myxococcus landrumus sp. nov., Nannocystis bai.</title>
        <authorList>
            <person name="Ahearne A."/>
            <person name="Stevens C."/>
            <person name="Phillips K."/>
        </authorList>
    </citation>
    <scope>NUCLEOTIDE SEQUENCE</scope>
    <source>
        <strain evidence="1">Na p29</strain>
    </source>
</reference>
<keyword evidence="2" id="KW-1185">Reference proteome</keyword>
<dbReference type="AlphaFoldDB" id="A0A9X3J0P1"/>
<dbReference type="EMBL" id="JAPNKE010000002">
    <property type="protein sequence ID" value="MCY1010781.1"/>
    <property type="molecule type" value="Genomic_DNA"/>
</dbReference>
<comment type="caution">
    <text evidence="1">The sequence shown here is derived from an EMBL/GenBank/DDBJ whole genome shotgun (WGS) entry which is preliminary data.</text>
</comment>
<dbReference type="RefSeq" id="WP_267773877.1">
    <property type="nucleotide sequence ID" value="NZ_JAPNKE010000002.1"/>
</dbReference>
<evidence type="ECO:0000313" key="2">
    <source>
        <dbReference type="Proteomes" id="UP001150924"/>
    </source>
</evidence>
<dbReference type="Gene3D" id="1.20.1250.30">
    <property type="match status" value="1"/>
</dbReference>